<reference evidence="1" key="1">
    <citation type="journal article" date="2017" name="Gigascience">
        <title>The genome draft of coconut (Cocos nucifera).</title>
        <authorList>
            <person name="Xiao Y."/>
            <person name="Xu P."/>
            <person name="Fan H."/>
            <person name="Baudouin L."/>
            <person name="Xia W."/>
            <person name="Bocs S."/>
            <person name="Xu J."/>
            <person name="Li Q."/>
            <person name="Guo A."/>
            <person name="Zhou L."/>
            <person name="Li J."/>
            <person name="Wu Y."/>
            <person name="Ma Z."/>
            <person name="Armero A."/>
            <person name="Issali A.E."/>
            <person name="Liu N."/>
            <person name="Peng M."/>
            <person name="Yang Y."/>
        </authorList>
    </citation>
    <scope>NUCLEOTIDE SEQUENCE</scope>
    <source>
        <tissue evidence="1">Spear leaf of Hainan Tall coconut</tissue>
    </source>
</reference>
<evidence type="ECO:0000313" key="2">
    <source>
        <dbReference type="Proteomes" id="UP000797356"/>
    </source>
</evidence>
<gene>
    <name evidence="1" type="ORF">COCNU_15G004300</name>
</gene>
<keyword evidence="2" id="KW-1185">Reference proteome</keyword>
<sequence length="55" mass="6344">MHFVEQDVCILIDAELSTHALPLPDKLRESCHISGGFRGEKEKNKAFRFYQLMPP</sequence>
<protein>
    <submittedName>
        <fullName evidence="1">Uncharacterized protein</fullName>
    </submittedName>
</protein>
<comment type="caution">
    <text evidence="1">The sequence shown here is derived from an EMBL/GenBank/DDBJ whole genome shotgun (WGS) entry which is preliminary data.</text>
</comment>
<accession>A0A8K0IX07</accession>
<dbReference type="Proteomes" id="UP000797356">
    <property type="component" value="Chromosome 15"/>
</dbReference>
<proteinExistence type="predicted"/>
<reference evidence="1" key="2">
    <citation type="submission" date="2019-07" db="EMBL/GenBank/DDBJ databases">
        <authorList>
            <person name="Yang Y."/>
            <person name="Bocs S."/>
            <person name="Baudouin L."/>
        </authorList>
    </citation>
    <scope>NUCLEOTIDE SEQUENCE</scope>
    <source>
        <tissue evidence="1">Spear leaf of Hainan Tall coconut</tissue>
    </source>
</reference>
<evidence type="ECO:0000313" key="1">
    <source>
        <dbReference type="EMBL" id="KAG1370064.1"/>
    </source>
</evidence>
<name>A0A8K0IX07_COCNU</name>
<organism evidence="1 2">
    <name type="scientific">Cocos nucifera</name>
    <name type="common">Coconut palm</name>
    <dbReference type="NCBI Taxonomy" id="13894"/>
    <lineage>
        <taxon>Eukaryota</taxon>
        <taxon>Viridiplantae</taxon>
        <taxon>Streptophyta</taxon>
        <taxon>Embryophyta</taxon>
        <taxon>Tracheophyta</taxon>
        <taxon>Spermatophyta</taxon>
        <taxon>Magnoliopsida</taxon>
        <taxon>Liliopsida</taxon>
        <taxon>Arecaceae</taxon>
        <taxon>Arecoideae</taxon>
        <taxon>Cocoseae</taxon>
        <taxon>Attaleinae</taxon>
        <taxon>Cocos</taxon>
    </lineage>
</organism>
<dbReference type="EMBL" id="CM017886">
    <property type="protein sequence ID" value="KAG1370064.1"/>
    <property type="molecule type" value="Genomic_DNA"/>
</dbReference>
<dbReference type="AlphaFoldDB" id="A0A8K0IX07"/>